<protein>
    <submittedName>
        <fullName evidence="2">Phosphotransferase</fullName>
    </submittedName>
</protein>
<dbReference type="Pfam" id="PF01636">
    <property type="entry name" value="APH"/>
    <property type="match status" value="1"/>
</dbReference>
<proteinExistence type="predicted"/>
<dbReference type="Proteomes" id="UP001518989">
    <property type="component" value="Unassembled WGS sequence"/>
</dbReference>
<evidence type="ECO:0000259" key="1">
    <source>
        <dbReference type="Pfam" id="PF01636"/>
    </source>
</evidence>
<dbReference type="InterPro" id="IPR011009">
    <property type="entry name" value="Kinase-like_dom_sf"/>
</dbReference>
<organism evidence="2 3">
    <name type="scientific">Roseomonas haemaphysalidis</name>
    <dbReference type="NCBI Taxonomy" id="2768162"/>
    <lineage>
        <taxon>Bacteria</taxon>
        <taxon>Pseudomonadati</taxon>
        <taxon>Pseudomonadota</taxon>
        <taxon>Alphaproteobacteria</taxon>
        <taxon>Acetobacterales</taxon>
        <taxon>Roseomonadaceae</taxon>
        <taxon>Roseomonas</taxon>
    </lineage>
</organism>
<keyword evidence="3" id="KW-1185">Reference proteome</keyword>
<dbReference type="InterPro" id="IPR002575">
    <property type="entry name" value="Aminoglycoside_PTrfase"/>
</dbReference>
<evidence type="ECO:0000313" key="3">
    <source>
        <dbReference type="Proteomes" id="UP001518989"/>
    </source>
</evidence>
<sequence length="338" mass="36449">MTTEPFLRAAGFGAATRTPLPQDAGHRRYTRLSGAVPRPALLMDCADAPRVGLTPERDLLPFLAVGAHLRTLGLSAPEVLAEDRAAGLLLVEDLGPDTHASLLDAGADPLPLYVAAAEALAAIHAAPPPAGLPDYEAPRMTEMAGLTFLDWWWPAAFGTPPADAVRAEFTQAMRAMLDPFQGAHGFVHRDYFPANLIPLPDRAGPRRVGIIDFQDAGYGHPSYDLVSLTQDARRDVAPDVRQAAVAAYLAARPGLDAAAFAAATAAMAAQRHLRIASLWVRLARRDGKPRYLQHGPRCWALLDEALRHEATAPLRRFLDRHVPPDLRRNPAVLKDAAA</sequence>
<feature type="domain" description="Aminoglycoside phosphotransferase" evidence="1">
    <location>
        <begin position="18"/>
        <end position="256"/>
    </location>
</feature>
<reference evidence="2 3" key="1">
    <citation type="submission" date="2020-09" db="EMBL/GenBank/DDBJ databases">
        <title>Roseomonas.</title>
        <authorList>
            <person name="Zhu W."/>
        </authorList>
    </citation>
    <scope>NUCLEOTIDE SEQUENCE [LARGE SCALE GENOMIC DNA]</scope>
    <source>
        <strain evidence="2 3">573</strain>
    </source>
</reference>
<evidence type="ECO:0000313" key="2">
    <source>
        <dbReference type="EMBL" id="MBO1080617.1"/>
    </source>
</evidence>
<dbReference type="SUPFAM" id="SSF56112">
    <property type="entry name" value="Protein kinase-like (PK-like)"/>
    <property type="match status" value="1"/>
</dbReference>
<dbReference type="EMBL" id="JACTNG010000009">
    <property type="protein sequence ID" value="MBO1080617.1"/>
    <property type="molecule type" value="Genomic_DNA"/>
</dbReference>
<dbReference type="Gene3D" id="3.90.1200.10">
    <property type="match status" value="1"/>
</dbReference>
<name>A0ABS3KT20_9PROT</name>
<comment type="caution">
    <text evidence="2">The sequence shown here is derived from an EMBL/GenBank/DDBJ whole genome shotgun (WGS) entry which is preliminary data.</text>
</comment>
<gene>
    <name evidence="2" type="ORF">IAI61_16355</name>
</gene>
<accession>A0ABS3KT20</accession>
<dbReference type="RefSeq" id="WP_207418719.1">
    <property type="nucleotide sequence ID" value="NZ_CP061177.1"/>
</dbReference>
<dbReference type="Gene3D" id="3.30.200.20">
    <property type="entry name" value="Phosphorylase Kinase, domain 1"/>
    <property type="match status" value="1"/>
</dbReference>